<gene>
    <name evidence="3" type="ORF">K8V90_03190</name>
</gene>
<feature type="domain" description="YoaR-like putative peptidoglycan binding" evidence="2">
    <location>
        <begin position="104"/>
        <end position="215"/>
    </location>
</feature>
<dbReference type="InterPro" id="IPR022029">
    <property type="entry name" value="YoaR-like_PG-bd"/>
</dbReference>
<dbReference type="InterPro" id="IPR007391">
    <property type="entry name" value="Vancomycin_resist_VanW"/>
</dbReference>
<dbReference type="PANTHER" id="PTHR35788">
    <property type="entry name" value="EXPORTED PROTEIN-RELATED"/>
    <property type="match status" value="1"/>
</dbReference>
<dbReference type="Pfam" id="PF12229">
    <property type="entry name" value="PG_binding_4"/>
    <property type="match status" value="1"/>
</dbReference>
<proteinExistence type="predicted"/>
<evidence type="ECO:0000256" key="1">
    <source>
        <dbReference type="SAM" id="Phobius"/>
    </source>
</evidence>
<dbReference type="AlphaFoldDB" id="A0A921MZA2"/>
<evidence type="ECO:0000313" key="3">
    <source>
        <dbReference type="EMBL" id="HJG96091.1"/>
    </source>
</evidence>
<dbReference type="EMBL" id="DYUB01000107">
    <property type="protein sequence ID" value="HJG96091.1"/>
    <property type="molecule type" value="Genomic_DNA"/>
</dbReference>
<dbReference type="PANTHER" id="PTHR35788:SF1">
    <property type="entry name" value="EXPORTED PROTEIN"/>
    <property type="match status" value="1"/>
</dbReference>
<comment type="caution">
    <text evidence="3">The sequence shown here is derived from an EMBL/GenBank/DDBJ whole genome shotgun (WGS) entry which is preliminary data.</text>
</comment>
<dbReference type="Pfam" id="PF04294">
    <property type="entry name" value="VanW"/>
    <property type="match status" value="1"/>
</dbReference>
<reference evidence="3" key="2">
    <citation type="submission" date="2021-09" db="EMBL/GenBank/DDBJ databases">
        <authorList>
            <person name="Gilroy R."/>
        </authorList>
    </citation>
    <scope>NUCLEOTIDE SEQUENCE</scope>
    <source>
        <strain evidence="3">1277</strain>
    </source>
</reference>
<evidence type="ECO:0000259" key="2">
    <source>
        <dbReference type="Pfam" id="PF12229"/>
    </source>
</evidence>
<keyword evidence="1" id="KW-0472">Membrane</keyword>
<name>A0A921MZA2_9FIRM</name>
<organism evidence="3 4">
    <name type="scientific">Romboutsia timonensis</name>
    <dbReference type="NCBI Taxonomy" id="1776391"/>
    <lineage>
        <taxon>Bacteria</taxon>
        <taxon>Bacillati</taxon>
        <taxon>Bacillota</taxon>
        <taxon>Clostridia</taxon>
        <taxon>Peptostreptococcales</taxon>
        <taxon>Peptostreptococcaceae</taxon>
        <taxon>Romboutsia</taxon>
    </lineage>
</organism>
<evidence type="ECO:0000313" key="4">
    <source>
        <dbReference type="Proteomes" id="UP000776700"/>
    </source>
</evidence>
<dbReference type="Proteomes" id="UP000776700">
    <property type="component" value="Unassembled WGS sequence"/>
</dbReference>
<keyword evidence="1" id="KW-1133">Transmembrane helix</keyword>
<protein>
    <submittedName>
        <fullName evidence="3">VanW family protein</fullName>
    </submittedName>
</protein>
<reference evidence="3" key="1">
    <citation type="journal article" date="2021" name="PeerJ">
        <title>Extensive microbial diversity within the chicken gut microbiome revealed by metagenomics and culture.</title>
        <authorList>
            <person name="Gilroy R."/>
            <person name="Ravi A."/>
            <person name="Getino M."/>
            <person name="Pursley I."/>
            <person name="Horton D.L."/>
            <person name="Alikhan N.F."/>
            <person name="Baker D."/>
            <person name="Gharbi K."/>
            <person name="Hall N."/>
            <person name="Watson M."/>
            <person name="Adriaenssens E.M."/>
            <person name="Foster-Nyarko E."/>
            <person name="Jarju S."/>
            <person name="Secka A."/>
            <person name="Antonio M."/>
            <person name="Oren A."/>
            <person name="Chaudhuri R.R."/>
            <person name="La Ragione R."/>
            <person name="Hildebrand F."/>
            <person name="Pallen M.J."/>
        </authorList>
    </citation>
    <scope>NUCLEOTIDE SEQUENCE</scope>
    <source>
        <strain evidence="3">1277</strain>
    </source>
</reference>
<feature type="transmembrane region" description="Helical" evidence="1">
    <location>
        <begin position="34"/>
        <end position="51"/>
    </location>
</feature>
<keyword evidence="1" id="KW-0812">Transmembrane</keyword>
<accession>A0A921MZA2</accession>
<dbReference type="InterPro" id="IPR052913">
    <property type="entry name" value="Glycopeptide_resist_protein"/>
</dbReference>
<sequence length="437" mass="49133">MGKSKLKVSQSSILDENIENINENEKSNTKKYKIIGLLITFCILGFLINYFNKTYIYTNVIAKNIFIEGIDVSHLTKEEAINYINENIIPGEIKLKYNEEINVISPDEIDLKYNTSEVVDKAYNYTKTDSYFENVKRFFELNKNSKNLELKSLYNENKLSEKIQNISESINIAMENAKVYISSSGKISISSAKVGKELDIASTKESIYEAIENKNYKIIDLKVNTKEPKISTEDAKSVNTLLSEFSTKFSTKDSNRVTNIVVSAKATSDVLLMPGEEFSYNNLTGKRTKANGYKEAPVIINGKLEQDVGGGVCQVSSTLFNSVLYSGLDVTSRRNHSLKSSYVSIGRDAMVNDSGSDFRFKNPYSHPVYIKNIVSNGVITSRIYGNISDKKNISIKVNPYTTGGLEAAKTYIEYKDSNGKVIRTQYISNSVYKKPRN</sequence>